<dbReference type="GO" id="GO:0006612">
    <property type="term" value="P:protein targeting to membrane"/>
    <property type="evidence" value="ECO:0007669"/>
    <property type="project" value="TreeGrafter"/>
</dbReference>
<dbReference type="GO" id="GO:0006623">
    <property type="term" value="P:protein targeting to vacuole"/>
    <property type="evidence" value="ECO:0007669"/>
    <property type="project" value="TreeGrafter"/>
</dbReference>
<dbReference type="InterPro" id="IPR029012">
    <property type="entry name" value="Helix_hairpin_bin_sf"/>
</dbReference>
<dbReference type="InterPro" id="IPR037202">
    <property type="entry name" value="ESCRT_assembly_dom"/>
</dbReference>
<keyword evidence="4" id="KW-0967">Endosome</keyword>
<dbReference type="SUPFAM" id="SSF140111">
    <property type="entry name" value="Endosomal sorting complex assembly domain"/>
    <property type="match status" value="1"/>
</dbReference>
<gene>
    <name evidence="11" type="ORF">glysoja_046428</name>
</gene>
<evidence type="ECO:0000256" key="7">
    <source>
        <dbReference type="ARBA" id="ARBA00061953"/>
    </source>
</evidence>
<evidence type="ECO:0000256" key="9">
    <source>
        <dbReference type="SAM" id="Coils"/>
    </source>
</evidence>
<proteinExistence type="inferred from homology"/>
<organism evidence="11">
    <name type="scientific">Glycine soja</name>
    <name type="common">Wild soybean</name>
    <dbReference type="NCBI Taxonomy" id="3848"/>
    <lineage>
        <taxon>Eukaryota</taxon>
        <taxon>Viridiplantae</taxon>
        <taxon>Streptophyta</taxon>
        <taxon>Embryophyta</taxon>
        <taxon>Tracheophyta</taxon>
        <taxon>Spermatophyta</taxon>
        <taxon>Magnoliopsida</taxon>
        <taxon>eudicotyledons</taxon>
        <taxon>Gunneridae</taxon>
        <taxon>Pentapetalae</taxon>
        <taxon>rosids</taxon>
        <taxon>fabids</taxon>
        <taxon>Fabales</taxon>
        <taxon>Fabaceae</taxon>
        <taxon>Papilionoideae</taxon>
        <taxon>50 kb inversion clade</taxon>
        <taxon>NPAAA clade</taxon>
        <taxon>indigoferoid/millettioid clade</taxon>
        <taxon>Phaseoleae</taxon>
        <taxon>Glycine</taxon>
        <taxon>Glycine subgen. Soja</taxon>
    </lineage>
</organism>
<feature type="non-terminal residue" evidence="11">
    <location>
        <position position="1"/>
    </location>
</feature>
<comment type="function">
    <text evidence="6">Component of the ESCRT-I complex (endosomal sorting complex required for transport I), a regulator of vesicular trafficking process. Required for the sorting of endocytic ubiquitinated cargos into multivesicular bodies (MVBs).</text>
</comment>
<evidence type="ECO:0000256" key="6">
    <source>
        <dbReference type="ARBA" id="ARBA00055844"/>
    </source>
</evidence>
<comment type="similarity">
    <text evidence="2">Belongs to the VPS37 family.</text>
</comment>
<name>A0A0B2Q8R6_GLYSO</name>
<dbReference type="PROSITE" id="PS51314">
    <property type="entry name" value="VPS37_C"/>
    <property type="match status" value="1"/>
</dbReference>
<dbReference type="AlphaFoldDB" id="A0A0B2Q8R6"/>
<dbReference type="FunFam" id="1.10.287.660:FF:000005">
    <property type="entry name" value="Vacuolar protein-sorting-associated protein 37 homolog 1"/>
    <property type="match status" value="1"/>
</dbReference>
<keyword evidence="5 8" id="KW-0653">Protein transport</keyword>
<keyword evidence="9" id="KW-0175">Coiled coil</keyword>
<dbReference type="EMBL" id="KN660516">
    <property type="protein sequence ID" value="KHN16329.1"/>
    <property type="molecule type" value="Genomic_DNA"/>
</dbReference>
<dbReference type="Proteomes" id="UP000053555">
    <property type="component" value="Unassembled WGS sequence"/>
</dbReference>
<evidence type="ECO:0000259" key="10">
    <source>
        <dbReference type="PROSITE" id="PS51314"/>
    </source>
</evidence>
<dbReference type="PANTHER" id="PTHR13678">
    <property type="entry name" value="VACUOLAR PROTEIN SORTING-ASSOCIATED PROTEIN 37"/>
    <property type="match status" value="1"/>
</dbReference>
<evidence type="ECO:0000256" key="4">
    <source>
        <dbReference type="ARBA" id="ARBA00022753"/>
    </source>
</evidence>
<sequence>DQVNDDLCKENLQLADENLQKEPCIVELRNQNKIICTTELAMAQQKLNGLEKQKEEMMKLNSPQYLLQWIQEAMNKTEVEYENLHQQVLQRDIDIGAFLQKYKQLRTAYHRKSLVHLAARTSNI</sequence>
<evidence type="ECO:0000256" key="8">
    <source>
        <dbReference type="PROSITE-ProRule" id="PRU00646"/>
    </source>
</evidence>
<feature type="domain" description="VPS37 C-terminal" evidence="10">
    <location>
        <begin position="44"/>
        <end position="124"/>
    </location>
</feature>
<dbReference type="GO" id="GO:0043162">
    <property type="term" value="P:ubiquitin-dependent protein catabolic process via the multivesicular body sorting pathway"/>
    <property type="evidence" value="ECO:0007669"/>
    <property type="project" value="TreeGrafter"/>
</dbReference>
<dbReference type="GO" id="GO:0000813">
    <property type="term" value="C:ESCRT I complex"/>
    <property type="evidence" value="ECO:0007669"/>
    <property type="project" value="UniProtKB-ARBA"/>
</dbReference>
<keyword evidence="3 8" id="KW-0813">Transport</keyword>
<accession>A0A0B2Q8R6</accession>
<comment type="subunit">
    <text evidence="7">Component of the endosomal sorting required for transport complex I (ESCRT-I), composed of ELC, VPS28 and VPS37. Interacts with ELC.</text>
</comment>
<dbReference type="Pfam" id="PF07200">
    <property type="entry name" value="Mod_r"/>
    <property type="match status" value="1"/>
</dbReference>
<reference evidence="11" key="1">
    <citation type="submission" date="2014-07" db="EMBL/GenBank/DDBJ databases">
        <title>Identification of a novel salt tolerance gene in wild soybean by whole-genome sequencing.</title>
        <authorList>
            <person name="Lam H.-M."/>
            <person name="Qi X."/>
            <person name="Li M.-W."/>
            <person name="Liu X."/>
            <person name="Xie M."/>
            <person name="Ni M."/>
            <person name="Xu X."/>
        </authorList>
    </citation>
    <scope>NUCLEOTIDE SEQUENCE [LARGE SCALE GENOMIC DNA]</scope>
    <source>
        <tissue evidence="11">Root</tissue>
    </source>
</reference>
<feature type="coiled-coil region" evidence="9">
    <location>
        <begin position="40"/>
        <end position="87"/>
    </location>
</feature>
<evidence type="ECO:0000313" key="11">
    <source>
        <dbReference type="EMBL" id="KHN16329.1"/>
    </source>
</evidence>
<dbReference type="InterPro" id="IPR009851">
    <property type="entry name" value="Mod_r"/>
</dbReference>
<dbReference type="PANTHER" id="PTHR13678:SF2">
    <property type="entry name" value="VACUOLAR PROTEIN SORTING-ASSOCIATED PROTEIN 37A"/>
    <property type="match status" value="1"/>
</dbReference>
<evidence type="ECO:0000256" key="1">
    <source>
        <dbReference type="ARBA" id="ARBA00004177"/>
    </source>
</evidence>
<comment type="subcellular location">
    <subcellularLocation>
        <location evidence="1">Endosome</location>
    </subcellularLocation>
</comment>
<evidence type="ECO:0000256" key="3">
    <source>
        <dbReference type="ARBA" id="ARBA00022448"/>
    </source>
</evidence>
<dbReference type="Gene3D" id="1.10.287.660">
    <property type="entry name" value="Helix hairpin bin"/>
    <property type="match status" value="1"/>
</dbReference>
<evidence type="ECO:0000256" key="5">
    <source>
        <dbReference type="ARBA" id="ARBA00022927"/>
    </source>
</evidence>
<evidence type="ECO:0000256" key="2">
    <source>
        <dbReference type="ARBA" id="ARBA00007617"/>
    </source>
</evidence>
<protein>
    <submittedName>
        <fullName evidence="11">Vacuolar protein-sorting-associated protein 37 like 1</fullName>
    </submittedName>
</protein>